<feature type="signal peptide" evidence="3">
    <location>
        <begin position="1"/>
        <end position="24"/>
    </location>
</feature>
<dbReference type="KEGG" id="drc:G0Q07_17210"/>
<proteinExistence type="predicted"/>
<evidence type="ECO:0000256" key="2">
    <source>
        <dbReference type="SAM" id="Phobius"/>
    </source>
</evidence>
<name>A0A6C0RF55_9BACT</name>
<dbReference type="AlphaFoldDB" id="A0A6C0RF55"/>
<evidence type="ECO:0000313" key="4">
    <source>
        <dbReference type="EMBL" id="QIA09338.1"/>
    </source>
</evidence>
<organism evidence="4 5">
    <name type="scientific">Draconibacterium halophilum</name>
    <dbReference type="NCBI Taxonomy" id="2706887"/>
    <lineage>
        <taxon>Bacteria</taxon>
        <taxon>Pseudomonadati</taxon>
        <taxon>Bacteroidota</taxon>
        <taxon>Bacteroidia</taxon>
        <taxon>Marinilabiliales</taxon>
        <taxon>Prolixibacteraceae</taxon>
        <taxon>Draconibacterium</taxon>
    </lineage>
</organism>
<keyword evidence="1" id="KW-0175">Coiled coil</keyword>
<sequence>MKKLILSFITMAFLLVVLPSNLKANEDVKSAKESETLTEVKAELNKMVDRVAEINEMDLKALSKDERKEMKRELRGIKKDFKKYSKSDNPAVSEAAAEAVRASGVYISGGALLVIIILLILL</sequence>
<accession>A0A6C0RF55</accession>
<keyword evidence="2" id="KW-0812">Transmembrane</keyword>
<evidence type="ECO:0000256" key="1">
    <source>
        <dbReference type="SAM" id="Coils"/>
    </source>
</evidence>
<feature type="chain" id="PRO_5025551368" evidence="3">
    <location>
        <begin position="25"/>
        <end position="122"/>
    </location>
</feature>
<protein>
    <submittedName>
        <fullName evidence="4">Uncharacterized protein</fullName>
    </submittedName>
</protein>
<evidence type="ECO:0000256" key="3">
    <source>
        <dbReference type="SAM" id="SignalP"/>
    </source>
</evidence>
<keyword evidence="3" id="KW-0732">Signal</keyword>
<keyword evidence="5" id="KW-1185">Reference proteome</keyword>
<reference evidence="4 5" key="1">
    <citation type="submission" date="2020-02" db="EMBL/GenBank/DDBJ databases">
        <title>Genome sequencing for Draconibacterium sp. strain M1.</title>
        <authorList>
            <person name="Park S.-J."/>
        </authorList>
    </citation>
    <scope>NUCLEOTIDE SEQUENCE [LARGE SCALE GENOMIC DNA]</scope>
    <source>
        <strain evidence="4 5">M1</strain>
    </source>
</reference>
<gene>
    <name evidence="4" type="ORF">G0Q07_17210</name>
</gene>
<dbReference type="EMBL" id="CP048409">
    <property type="protein sequence ID" value="QIA09338.1"/>
    <property type="molecule type" value="Genomic_DNA"/>
</dbReference>
<keyword evidence="2" id="KW-0472">Membrane</keyword>
<dbReference type="Proteomes" id="UP000474630">
    <property type="component" value="Chromosome"/>
</dbReference>
<dbReference type="RefSeq" id="WP_163348310.1">
    <property type="nucleotide sequence ID" value="NZ_CP048409.1"/>
</dbReference>
<keyword evidence="2" id="KW-1133">Transmembrane helix</keyword>
<feature type="transmembrane region" description="Helical" evidence="2">
    <location>
        <begin position="103"/>
        <end position="121"/>
    </location>
</feature>
<evidence type="ECO:0000313" key="5">
    <source>
        <dbReference type="Proteomes" id="UP000474630"/>
    </source>
</evidence>
<feature type="coiled-coil region" evidence="1">
    <location>
        <begin position="37"/>
        <end position="80"/>
    </location>
</feature>